<reference evidence="1 2" key="1">
    <citation type="submission" date="2019-04" db="EMBL/GenBank/DDBJ databases">
        <title>An improved genome assembly and genetic linkage map for asparagus bean, Vigna unguiculata ssp. sesquipedialis.</title>
        <authorList>
            <person name="Xia Q."/>
            <person name="Zhang R."/>
            <person name="Dong Y."/>
        </authorList>
    </citation>
    <scope>NUCLEOTIDE SEQUENCE [LARGE SCALE GENOMIC DNA]</scope>
    <source>
        <tissue evidence="1">Leaf</tissue>
    </source>
</reference>
<dbReference type="EMBL" id="CP039347">
    <property type="protein sequence ID" value="QCD86180.1"/>
    <property type="molecule type" value="Genomic_DNA"/>
</dbReference>
<organism evidence="1 2">
    <name type="scientific">Vigna unguiculata</name>
    <name type="common">Cowpea</name>
    <dbReference type="NCBI Taxonomy" id="3917"/>
    <lineage>
        <taxon>Eukaryota</taxon>
        <taxon>Viridiplantae</taxon>
        <taxon>Streptophyta</taxon>
        <taxon>Embryophyta</taxon>
        <taxon>Tracheophyta</taxon>
        <taxon>Spermatophyta</taxon>
        <taxon>Magnoliopsida</taxon>
        <taxon>eudicotyledons</taxon>
        <taxon>Gunneridae</taxon>
        <taxon>Pentapetalae</taxon>
        <taxon>rosids</taxon>
        <taxon>fabids</taxon>
        <taxon>Fabales</taxon>
        <taxon>Fabaceae</taxon>
        <taxon>Papilionoideae</taxon>
        <taxon>50 kb inversion clade</taxon>
        <taxon>NPAAA clade</taxon>
        <taxon>indigoferoid/millettioid clade</taxon>
        <taxon>Phaseoleae</taxon>
        <taxon>Vigna</taxon>
    </lineage>
</organism>
<evidence type="ECO:0000313" key="2">
    <source>
        <dbReference type="Proteomes" id="UP000501690"/>
    </source>
</evidence>
<keyword evidence="2" id="KW-1185">Reference proteome</keyword>
<accession>A0A4D6LCH4</accession>
<proteinExistence type="predicted"/>
<sequence length="127" mass="14219">MKQKEKEKIEEATQEGKPQIVNHIIETTNTRYGSSKRWNLRVRVIMKLGLVVSCVLDGDDDSVQMSLKVRNSEVRVQYGWSLCSVVFLLVQGCVMNGGQMVKVVEDGGESMMLMSGVRLGVRWLNGA</sequence>
<evidence type="ECO:0000313" key="1">
    <source>
        <dbReference type="EMBL" id="QCD86180.1"/>
    </source>
</evidence>
<name>A0A4D6LCH4_VIGUN</name>
<gene>
    <name evidence="1" type="ORF">DEO72_LG3g701</name>
</gene>
<dbReference type="AlphaFoldDB" id="A0A4D6LCH4"/>
<dbReference type="Proteomes" id="UP000501690">
    <property type="component" value="Linkage Group LG3"/>
</dbReference>
<protein>
    <submittedName>
        <fullName evidence="1">Uncharacterized protein</fullName>
    </submittedName>
</protein>